<evidence type="ECO:0000256" key="4">
    <source>
        <dbReference type="SAM" id="SignalP"/>
    </source>
</evidence>
<feature type="chain" id="PRO_5034270631" description="Histidine acid phosphatase" evidence="4">
    <location>
        <begin position="19"/>
        <end position="476"/>
    </location>
</feature>
<keyword evidence="4" id="KW-0732">Signal</keyword>
<dbReference type="Gene3D" id="3.40.50.1240">
    <property type="entry name" value="Phosphoglycerate mutase-like"/>
    <property type="match status" value="1"/>
</dbReference>
<keyword evidence="6" id="KW-1185">Reference proteome</keyword>
<proteinExistence type="inferred from homology"/>
<keyword evidence="3" id="KW-1133">Transmembrane helix</keyword>
<reference evidence="5" key="1">
    <citation type="submission" date="2021-03" db="EMBL/GenBank/DDBJ databases">
        <authorList>
            <person name="Tagirdzhanova G."/>
        </authorList>
    </citation>
    <scope>NUCLEOTIDE SEQUENCE</scope>
</reference>
<feature type="transmembrane region" description="Helical" evidence="3">
    <location>
        <begin position="432"/>
        <end position="458"/>
    </location>
</feature>
<comment type="caution">
    <text evidence="5">The sequence shown here is derived from an EMBL/GenBank/DDBJ whole genome shotgun (WGS) entry which is preliminary data.</text>
</comment>
<dbReference type="PANTHER" id="PTHR11567">
    <property type="entry name" value="ACID PHOSPHATASE-RELATED"/>
    <property type="match status" value="1"/>
</dbReference>
<keyword evidence="3" id="KW-0472">Membrane</keyword>
<dbReference type="InterPro" id="IPR050645">
    <property type="entry name" value="Histidine_acid_phosphatase"/>
</dbReference>
<dbReference type="Proteomes" id="UP000664534">
    <property type="component" value="Unassembled WGS sequence"/>
</dbReference>
<dbReference type="OrthoDB" id="258392at2759"/>
<organism evidence="5 6">
    <name type="scientific">Imshaugia aleurites</name>
    <dbReference type="NCBI Taxonomy" id="172621"/>
    <lineage>
        <taxon>Eukaryota</taxon>
        <taxon>Fungi</taxon>
        <taxon>Dikarya</taxon>
        <taxon>Ascomycota</taxon>
        <taxon>Pezizomycotina</taxon>
        <taxon>Lecanoromycetes</taxon>
        <taxon>OSLEUM clade</taxon>
        <taxon>Lecanoromycetidae</taxon>
        <taxon>Lecanorales</taxon>
        <taxon>Lecanorineae</taxon>
        <taxon>Parmeliaceae</taxon>
        <taxon>Imshaugia</taxon>
    </lineage>
</organism>
<feature type="region of interest" description="Disordered" evidence="2">
    <location>
        <begin position="404"/>
        <end position="423"/>
    </location>
</feature>
<feature type="compositionally biased region" description="Low complexity" evidence="2">
    <location>
        <begin position="408"/>
        <end position="417"/>
    </location>
</feature>
<evidence type="ECO:0008006" key="7">
    <source>
        <dbReference type="Google" id="ProtNLM"/>
    </source>
</evidence>
<dbReference type="InterPro" id="IPR029033">
    <property type="entry name" value="His_PPase_superfam"/>
</dbReference>
<dbReference type="InterPro" id="IPR000560">
    <property type="entry name" value="His_Pase_clade-2"/>
</dbReference>
<evidence type="ECO:0000313" key="5">
    <source>
        <dbReference type="EMBL" id="CAF9933409.1"/>
    </source>
</evidence>
<dbReference type="Pfam" id="PF00328">
    <property type="entry name" value="His_Phos_2"/>
    <property type="match status" value="1"/>
</dbReference>
<comment type="similarity">
    <text evidence="1">Belongs to the histidine acid phosphatase family.</text>
</comment>
<dbReference type="GO" id="GO:0016791">
    <property type="term" value="F:phosphatase activity"/>
    <property type="evidence" value="ECO:0007669"/>
    <property type="project" value="TreeGrafter"/>
</dbReference>
<gene>
    <name evidence="5" type="ORF">IMSHALPRED_009346</name>
</gene>
<dbReference type="AlphaFoldDB" id="A0A8H3FYU9"/>
<evidence type="ECO:0000256" key="3">
    <source>
        <dbReference type="SAM" id="Phobius"/>
    </source>
</evidence>
<evidence type="ECO:0000256" key="1">
    <source>
        <dbReference type="ARBA" id="ARBA00005375"/>
    </source>
</evidence>
<evidence type="ECO:0000256" key="2">
    <source>
        <dbReference type="SAM" id="MobiDB-lite"/>
    </source>
</evidence>
<sequence length="476" mass="50004">MLTHTFIPLALLLPLTQAAETVLGLYIFSRHGDRTTKAYPPTKLTDLGYSEIFSSATWFRENYINATSPINGIEPDNVQLSQIAASAPLDNVLMNSAQGFLQGLYPPVGPTLGSQTLGNGTVVAAPLDGYQLIPIATVTTGTGSEDDAWLQGASNCENAEISSNNYFTTPEYLALLNSTQAFYTSILPTINTTFNASEASYENAYQIFDYLNVAEIHNATIPSSYLLNSSTLFQIRTLADAHEFNLAYNATDPIRAIAGATLAAQILSALNETVTSNGTGAPILNLQLGEYGQFQSFFGLANLTSLGADWIGIPDYASTMTFELFTEAAPSPFPAVDDIQVRFYWHNGTTGNASTPTAYPLFGQSNTTLSWNDFATGMNQFAIGSQADWCKACGNTTGVCAASSTLTSPSSGGKASPSGGGGGGVSRPVAGVIGAMVTLAVVLGVEGLIMLGAGLRLVSKKRLGAGAREGAVNPKN</sequence>
<dbReference type="SUPFAM" id="SSF53254">
    <property type="entry name" value="Phosphoglycerate mutase-like"/>
    <property type="match status" value="1"/>
</dbReference>
<name>A0A8H3FYU9_9LECA</name>
<keyword evidence="3" id="KW-0812">Transmembrane</keyword>
<protein>
    <recommendedName>
        <fullName evidence="7">Histidine acid phosphatase</fullName>
    </recommendedName>
</protein>
<accession>A0A8H3FYU9</accession>
<dbReference type="PANTHER" id="PTHR11567:SF142">
    <property type="entry name" value="PHOSPHOGLYCERATE MUTASE-LIKE PROTEIN"/>
    <property type="match status" value="1"/>
</dbReference>
<feature type="signal peptide" evidence="4">
    <location>
        <begin position="1"/>
        <end position="18"/>
    </location>
</feature>
<dbReference type="EMBL" id="CAJPDT010000070">
    <property type="protein sequence ID" value="CAF9933409.1"/>
    <property type="molecule type" value="Genomic_DNA"/>
</dbReference>
<evidence type="ECO:0000313" key="6">
    <source>
        <dbReference type="Proteomes" id="UP000664534"/>
    </source>
</evidence>